<gene>
    <name evidence="1" type="ORF">O0S08_08510</name>
</gene>
<protein>
    <submittedName>
        <fullName evidence="1">Uncharacterized protein</fullName>
    </submittedName>
</protein>
<reference evidence="1" key="1">
    <citation type="submission" date="2022-11" db="EMBL/GenBank/DDBJ databases">
        <title>Minimal conservation of predation-associated metabolite biosynthetic gene clusters underscores biosynthetic potential of Myxococcota including descriptions for ten novel species: Archangium lansinium sp. nov., Myxococcus landrumus sp. nov., Nannocystis bai.</title>
        <authorList>
            <person name="Ahearne A."/>
            <person name="Stevens C."/>
            <person name="Dowd S."/>
        </authorList>
    </citation>
    <scope>NUCLEOTIDE SEQUENCE</scope>
    <source>
        <strain evidence="1">Fl3</strain>
    </source>
</reference>
<dbReference type="RefSeq" id="WP_269038532.1">
    <property type="nucleotide sequence ID" value="NZ_CP114040.1"/>
</dbReference>
<evidence type="ECO:0000313" key="1">
    <source>
        <dbReference type="EMBL" id="WAS96191.1"/>
    </source>
</evidence>
<accession>A0ABY7HAA6</accession>
<proteinExistence type="predicted"/>
<evidence type="ECO:0000313" key="2">
    <source>
        <dbReference type="Proteomes" id="UP001164459"/>
    </source>
</evidence>
<name>A0ABY7HAA6_9BACT</name>
<keyword evidence="2" id="KW-1185">Reference proteome</keyword>
<sequence>MIPSAMLALWLVQAPPWPSLPTAAPPREWSLAGKFTLKHEKFLRWQAVVDPTHPYKGLYSEARPTWMLELRPTRRKFRDFALVVESLPALGAGVGVVRPKLTFRVPGTQLHLGFGVSLRAFHSSSR</sequence>
<dbReference type="Proteomes" id="UP001164459">
    <property type="component" value="Chromosome"/>
</dbReference>
<dbReference type="EMBL" id="CP114040">
    <property type="protein sequence ID" value="WAS96191.1"/>
    <property type="molecule type" value="Genomic_DNA"/>
</dbReference>
<organism evidence="1 2">
    <name type="scientific">Nannocystis punicea</name>
    <dbReference type="NCBI Taxonomy" id="2995304"/>
    <lineage>
        <taxon>Bacteria</taxon>
        <taxon>Pseudomonadati</taxon>
        <taxon>Myxococcota</taxon>
        <taxon>Polyangia</taxon>
        <taxon>Nannocystales</taxon>
        <taxon>Nannocystaceae</taxon>
        <taxon>Nannocystis</taxon>
    </lineage>
</organism>